<reference evidence="1 2" key="1">
    <citation type="submission" date="2018-04" db="EMBL/GenBank/DDBJ databases">
        <title>Camelliibacillus theae gen. nov., sp. nov., isolated from Pu'er tea.</title>
        <authorList>
            <person name="Niu L."/>
        </authorList>
    </citation>
    <scope>NUCLEOTIDE SEQUENCE [LARGE SCALE GENOMIC DNA]</scope>
    <source>
        <strain evidence="1 2">T8</strain>
    </source>
</reference>
<organism evidence="1 2">
    <name type="scientific">Pueribacillus theae</name>
    <dbReference type="NCBI Taxonomy" id="2171751"/>
    <lineage>
        <taxon>Bacteria</taxon>
        <taxon>Bacillati</taxon>
        <taxon>Bacillota</taxon>
        <taxon>Bacilli</taxon>
        <taxon>Bacillales</taxon>
        <taxon>Bacillaceae</taxon>
        <taxon>Pueribacillus</taxon>
    </lineage>
</organism>
<dbReference type="OrthoDB" id="2474248at2"/>
<dbReference type="Proteomes" id="UP000245998">
    <property type="component" value="Unassembled WGS sequence"/>
</dbReference>
<gene>
    <name evidence="1" type="ORF">DCC39_06160</name>
</gene>
<dbReference type="EMBL" id="QCZG01000009">
    <property type="protein sequence ID" value="PWA12382.1"/>
    <property type="molecule type" value="Genomic_DNA"/>
</dbReference>
<dbReference type="RefSeq" id="WP_116554016.1">
    <property type="nucleotide sequence ID" value="NZ_QCZG01000009.1"/>
</dbReference>
<dbReference type="InterPro" id="IPR025942">
    <property type="entry name" value="SpoVIF"/>
</dbReference>
<proteinExistence type="predicted"/>
<sequence>MNQNFFDNIEKKTNVKKEDIFKLANSVSNANFKDERTVRKLIADVARLANVPVSKEKEDKIVDAIVNNNMPADLSQLAKMINKK</sequence>
<keyword evidence="2" id="KW-1185">Reference proteome</keyword>
<evidence type="ECO:0000313" key="2">
    <source>
        <dbReference type="Proteomes" id="UP000245998"/>
    </source>
</evidence>
<comment type="caution">
    <text evidence="1">The sequence shown here is derived from an EMBL/GenBank/DDBJ whole genome shotgun (WGS) entry which is preliminary data.</text>
</comment>
<name>A0A2U1K4Q8_9BACI</name>
<evidence type="ECO:0000313" key="1">
    <source>
        <dbReference type="EMBL" id="PWA12382.1"/>
    </source>
</evidence>
<accession>A0A2U1K4Q8</accession>
<dbReference type="Pfam" id="PF14069">
    <property type="entry name" value="SpoVIF"/>
    <property type="match status" value="1"/>
</dbReference>
<dbReference type="AlphaFoldDB" id="A0A2U1K4Q8"/>
<protein>
    <submittedName>
        <fullName evidence="1">Stage VI sporulation protein F</fullName>
    </submittedName>
</protein>